<dbReference type="EMBL" id="PUIO01000087">
    <property type="protein sequence ID" value="PQP14521.1"/>
    <property type="molecule type" value="Genomic_DNA"/>
</dbReference>
<comment type="caution">
    <text evidence="3">The sequence shown here is derived from an EMBL/GenBank/DDBJ whole genome shotgun (WGS) entry which is preliminary data.</text>
</comment>
<reference evidence="4" key="1">
    <citation type="submission" date="2018-02" db="EMBL/GenBank/DDBJ databases">
        <title>Draft genome sequencing of Rhodococcus opacus KU647198.</title>
        <authorList>
            <person name="Zheng B.-X."/>
        </authorList>
    </citation>
    <scope>NUCLEOTIDE SEQUENCE [LARGE SCALE GENOMIC DNA]</scope>
    <source>
        <strain evidence="4">04-OD7</strain>
    </source>
</reference>
<dbReference type="PANTHER" id="PTHR32097:SF17">
    <property type="entry name" value="CAMP-BINDING PROTEIN 1-RELATED"/>
    <property type="match status" value="1"/>
</dbReference>
<dbReference type="AlphaFoldDB" id="A0A2S8IIC2"/>
<sequence>MTTLIRGQNTALSHVPLTIDVAGVTPGTVDLLVFQLDSAEKVRRDDDLIFFNQPTSREGAVRLSGTSTVEVDLPQIPADVQLLRIAVALDDAATGSLALIKGLGVRVCGQDGTRVDAAAIGLTSERAAVLLELYRRGDQWKARNISAGWDRGLAALVIEHGVTVDDPAPPAPEPVPTSTPAPARTPATPTSRQIVLIAYPVKKKFTVRTPAGDSSYDVPSGFEMLNFDLEHMFEVALNGTGIDPENIWWEMSFDPTDQVDEYTISKVAFTCRPAYTRDPFGVRITYEEDGMTKRYGYRPDLDFPQWGGGVGTGPCKLHSIAFDLRMWADKAVEEGYRFDGPWMFRFVEDPDSGKLLEAFSAASWTKPKRWRVAPQ</sequence>
<evidence type="ECO:0000256" key="1">
    <source>
        <dbReference type="SAM" id="MobiDB-lite"/>
    </source>
</evidence>
<gene>
    <name evidence="3" type="ORF">C5613_40665</name>
</gene>
<organism evidence="3 4">
    <name type="scientific">Rhodococcus opacus</name>
    <name type="common">Nocardia opaca</name>
    <dbReference type="NCBI Taxonomy" id="37919"/>
    <lineage>
        <taxon>Bacteria</taxon>
        <taxon>Bacillati</taxon>
        <taxon>Actinomycetota</taxon>
        <taxon>Actinomycetes</taxon>
        <taxon>Mycobacteriales</taxon>
        <taxon>Nocardiaceae</taxon>
        <taxon>Rhodococcus</taxon>
    </lineage>
</organism>
<dbReference type="CDD" id="cd06974">
    <property type="entry name" value="TerD_like"/>
    <property type="match status" value="1"/>
</dbReference>
<dbReference type="Gene3D" id="2.60.60.30">
    <property type="entry name" value="sav2460 like domains"/>
    <property type="match status" value="1"/>
</dbReference>
<dbReference type="RefSeq" id="WP_105423390.1">
    <property type="nucleotide sequence ID" value="NZ_PUIO01000087.1"/>
</dbReference>
<protein>
    <recommendedName>
        <fullName evidence="2">TerD domain-containing protein</fullName>
    </recommendedName>
</protein>
<evidence type="ECO:0000313" key="3">
    <source>
        <dbReference type="EMBL" id="PQP14521.1"/>
    </source>
</evidence>
<accession>A0A2S8IIC2</accession>
<feature type="domain" description="TerD" evidence="2">
    <location>
        <begin position="6"/>
        <end position="158"/>
    </location>
</feature>
<dbReference type="InterPro" id="IPR051324">
    <property type="entry name" value="Stress/Tellurium_Resist"/>
</dbReference>
<dbReference type="Pfam" id="PF02342">
    <property type="entry name" value="TerD"/>
    <property type="match status" value="1"/>
</dbReference>
<dbReference type="PANTHER" id="PTHR32097">
    <property type="entry name" value="CAMP-BINDING PROTEIN 1-RELATED"/>
    <property type="match status" value="1"/>
</dbReference>
<feature type="region of interest" description="Disordered" evidence="1">
    <location>
        <begin position="165"/>
        <end position="187"/>
    </location>
</feature>
<feature type="compositionally biased region" description="Pro residues" evidence="1">
    <location>
        <begin position="167"/>
        <end position="179"/>
    </location>
</feature>
<name>A0A2S8IIC2_RHOOP</name>
<evidence type="ECO:0000313" key="4">
    <source>
        <dbReference type="Proteomes" id="UP000239290"/>
    </source>
</evidence>
<dbReference type="InterPro" id="IPR003325">
    <property type="entry name" value="TerD"/>
</dbReference>
<dbReference type="Proteomes" id="UP000239290">
    <property type="component" value="Unassembled WGS sequence"/>
</dbReference>
<proteinExistence type="predicted"/>
<evidence type="ECO:0000259" key="2">
    <source>
        <dbReference type="Pfam" id="PF02342"/>
    </source>
</evidence>